<comment type="caution">
    <text evidence="2">The sequence shown here is derived from an EMBL/GenBank/DDBJ whole genome shotgun (WGS) entry which is preliminary data.</text>
</comment>
<evidence type="ECO:0000313" key="2">
    <source>
        <dbReference type="EMBL" id="KAK6360809.1"/>
    </source>
</evidence>
<feature type="compositionally biased region" description="Low complexity" evidence="1">
    <location>
        <begin position="448"/>
        <end position="457"/>
    </location>
</feature>
<sequence length="676" mass="75380">MEPTDGSDFPQLSPDTLYRSISTRKTGPGPPTITTTEESQTDGDDINPASFTDPLLSLDPYILNNIPPLPGGTPALAPLPGGEESFDPGLPSYGFDLGVSGLFGGAEGFPFTEGDDTSQYQDDIAATPTPTTTATTGGAGGGGGSGETPSIPPEYAASTIPTLAGTTQFPATGYYNNNNINNNNISINNTLNTAHDPEAVQRTILDAAEEAARFPSDMIPINYTTRVETDITVPLCIPEEPPNDGLDLPIQIQTNEKGEWFTSDQRLSRRQMELNGVRMRRREEFKRRRRQMMERRDVFMAFAERLQMYFVQEVKNDCRNSGFDESRNPWFGIDFDERLKDLSYIGEGMDKRPGEAPLEDEDEGEDEQEQEQEQEPEQEPEQEAEGPEAMPEFDGIEFLNRELFEGGFGGDGEMGDTSGNLEMSEIIDEDAGEDANDDGDESEFTPESSGGASAGGARMNSGDLMQATLKERVIKRDRRNIMRTIDPTAFDVSKLDLNSPDYVKAWGYQTVMRQIYNARQLRPYVRYFLYRELDRVQSISLRFTGLGGLADRIESLEWDIRDYMKKGALETAYNIRTVVRDYRAGFIKLPTDGGCFLYHRGRLLGYFTPDRLGPFLQKFMPETTGPIWKEDGNQPKSLPDHYGRTFAHMFPVSQARPGWCHIHGVPVDSQHSHTHT</sequence>
<keyword evidence="3" id="KW-1185">Reference proteome</keyword>
<feature type="compositionally biased region" description="Gly residues" evidence="1">
    <location>
        <begin position="137"/>
        <end position="146"/>
    </location>
</feature>
<feature type="region of interest" description="Disordered" evidence="1">
    <location>
        <begin position="108"/>
        <end position="157"/>
    </location>
</feature>
<gene>
    <name evidence="2" type="ORF">TWF730_006931</name>
</gene>
<feature type="compositionally biased region" description="Acidic residues" evidence="1">
    <location>
        <begin position="431"/>
        <end position="444"/>
    </location>
</feature>
<feature type="compositionally biased region" description="Low complexity" evidence="1">
    <location>
        <begin position="124"/>
        <end position="136"/>
    </location>
</feature>
<dbReference type="EMBL" id="JAVHNS010000003">
    <property type="protein sequence ID" value="KAK6360809.1"/>
    <property type="molecule type" value="Genomic_DNA"/>
</dbReference>
<organism evidence="2 3">
    <name type="scientific">Orbilia blumenaviensis</name>
    <dbReference type="NCBI Taxonomy" id="1796055"/>
    <lineage>
        <taxon>Eukaryota</taxon>
        <taxon>Fungi</taxon>
        <taxon>Dikarya</taxon>
        <taxon>Ascomycota</taxon>
        <taxon>Pezizomycotina</taxon>
        <taxon>Orbiliomycetes</taxon>
        <taxon>Orbiliales</taxon>
        <taxon>Orbiliaceae</taxon>
        <taxon>Orbilia</taxon>
    </lineage>
</organism>
<proteinExistence type="predicted"/>
<evidence type="ECO:0000313" key="3">
    <source>
        <dbReference type="Proteomes" id="UP001373714"/>
    </source>
</evidence>
<dbReference type="AlphaFoldDB" id="A0AAV9VIA5"/>
<feature type="region of interest" description="Disordered" evidence="1">
    <location>
        <begin position="1"/>
        <end position="52"/>
    </location>
</feature>
<accession>A0AAV9VIA5</accession>
<protein>
    <submittedName>
        <fullName evidence="2">Uncharacterized protein</fullName>
    </submittedName>
</protein>
<feature type="region of interest" description="Disordered" evidence="1">
    <location>
        <begin position="431"/>
        <end position="462"/>
    </location>
</feature>
<dbReference type="Proteomes" id="UP001373714">
    <property type="component" value="Unassembled WGS sequence"/>
</dbReference>
<reference evidence="2 3" key="1">
    <citation type="submission" date="2019-10" db="EMBL/GenBank/DDBJ databases">
        <authorList>
            <person name="Palmer J.M."/>
        </authorList>
    </citation>
    <scope>NUCLEOTIDE SEQUENCE [LARGE SCALE GENOMIC DNA]</scope>
    <source>
        <strain evidence="2 3">TWF730</strain>
    </source>
</reference>
<feature type="region of interest" description="Disordered" evidence="1">
    <location>
        <begin position="347"/>
        <end position="388"/>
    </location>
</feature>
<name>A0AAV9VIA5_9PEZI</name>
<feature type="compositionally biased region" description="Acidic residues" evidence="1">
    <location>
        <begin position="357"/>
        <end position="386"/>
    </location>
</feature>
<evidence type="ECO:0000256" key="1">
    <source>
        <dbReference type="SAM" id="MobiDB-lite"/>
    </source>
</evidence>